<keyword evidence="2" id="KW-0614">Plasmid</keyword>
<dbReference type="Proteomes" id="UP000325743">
    <property type="component" value="Plasmid unnamed1"/>
</dbReference>
<proteinExistence type="predicted"/>
<evidence type="ECO:0000259" key="1">
    <source>
        <dbReference type="Pfam" id="PF08808"/>
    </source>
</evidence>
<organism evidence="2 3">
    <name type="scientific">Cupriavidus oxalaticus</name>
    <dbReference type="NCBI Taxonomy" id="96344"/>
    <lineage>
        <taxon>Bacteria</taxon>
        <taxon>Pseudomonadati</taxon>
        <taxon>Pseudomonadota</taxon>
        <taxon>Betaproteobacteria</taxon>
        <taxon>Burkholderiales</taxon>
        <taxon>Burkholderiaceae</taxon>
        <taxon>Cupriavidus</taxon>
    </lineage>
</organism>
<dbReference type="InterPro" id="IPR014914">
    <property type="entry name" value="RES_dom"/>
</dbReference>
<evidence type="ECO:0000313" key="3">
    <source>
        <dbReference type="Proteomes" id="UP000325743"/>
    </source>
</evidence>
<name>A0A5P3VQX5_9BURK</name>
<dbReference type="EMBL" id="CP032520">
    <property type="protein sequence ID" value="QEZ48766.1"/>
    <property type="molecule type" value="Genomic_DNA"/>
</dbReference>
<accession>A0A5P3VQX5</accession>
<dbReference type="RefSeq" id="WP_151073004.1">
    <property type="nucleotide sequence ID" value="NZ_CP032520.1"/>
</dbReference>
<reference evidence="2 3" key="1">
    <citation type="submission" date="2018-09" db="EMBL/GenBank/DDBJ databases">
        <title>Complete genome sequence of Cupriavidus oxalaticus T2, a bacterium capable of phenol tolerance and degradation.</title>
        <authorList>
            <person name="Yan J."/>
        </authorList>
    </citation>
    <scope>NUCLEOTIDE SEQUENCE [LARGE SCALE GENOMIC DNA]</scope>
    <source>
        <strain evidence="2 3">T2</strain>
        <plasmid evidence="2 3">unnamed1</plasmid>
    </source>
</reference>
<geneLocation type="plasmid" evidence="2">
    <name>unnamed1</name>
</geneLocation>
<sequence>MERVDGARLPTGWDMQEDPRAARSFGERWLAACRSTVLLVPSVVARLEWNALVNNFGHASIATTSNYLHSEGMHGTKRSRSGHRIGWSSSNKESPYLWKFGSRPARSSIQPDLLPGAANASQSSHIDTIDRDLPIDYERMMTRVATRESVITAADTCRECGTSEQVDDGRTASLPRQRTTDIYLRRFDGDDELANEVQA</sequence>
<dbReference type="Pfam" id="PF08808">
    <property type="entry name" value="RES"/>
    <property type="match status" value="1"/>
</dbReference>
<gene>
    <name evidence="2" type="ORF">D2917_31275</name>
</gene>
<protein>
    <recommendedName>
        <fullName evidence="1">RES domain-containing protein</fullName>
    </recommendedName>
</protein>
<dbReference type="AlphaFoldDB" id="A0A5P3VQX5"/>
<feature type="domain" description="RES" evidence="1">
    <location>
        <begin position="7"/>
        <end position="62"/>
    </location>
</feature>
<evidence type="ECO:0000313" key="2">
    <source>
        <dbReference type="EMBL" id="QEZ48766.1"/>
    </source>
</evidence>